<evidence type="ECO:0000313" key="1">
    <source>
        <dbReference type="EMBL" id="PSV79951.1"/>
    </source>
</evidence>
<protein>
    <recommendedName>
        <fullName evidence="3">ATP-grasp fold RimK-type domain-containing protein</fullName>
    </recommendedName>
</protein>
<accession>A0ABX5GDG0</accession>
<organism evidence="1 2">
    <name type="scientific">Photobacterium leiognathi</name>
    <dbReference type="NCBI Taxonomy" id="553611"/>
    <lineage>
        <taxon>Bacteria</taxon>
        <taxon>Pseudomonadati</taxon>
        <taxon>Pseudomonadota</taxon>
        <taxon>Gammaproteobacteria</taxon>
        <taxon>Vibrionales</taxon>
        <taxon>Vibrionaceae</taxon>
        <taxon>Photobacterium</taxon>
    </lineage>
</organism>
<reference evidence="1 2" key="1">
    <citation type="submission" date="2018-01" db="EMBL/GenBank/DDBJ databases">
        <title>Whole genome sequencing of Histamine producing bacteria.</title>
        <authorList>
            <person name="Butler K."/>
        </authorList>
    </citation>
    <scope>NUCLEOTIDE SEQUENCE [LARGE SCALE GENOMIC DNA]</scope>
    <source>
        <strain evidence="1 2">ATCC 25521</strain>
    </source>
</reference>
<sequence length="329" mass="38834">MKINIVTYQNYFGHHLKVEESLNLNVIKKELEAKNFNINIFDINELIKYGVNDNEFYWITSHQNTAVKKYLNDIVFSLFVNREEQLITSLKLYFAHDNKGIQSLLFNNGKSIELIKQKYYLSSLSEDIDRKKVFKTIDGAGGQGVSLVDNSKIKKRVNKEKIISFNIYECKTAIKEKIKKIVKRNDKYASYVEKRVPYVLQDFIEGLDSDYKVLVFFKRVYVLKRNIRDNDFRASGSGKFSYIEPTDELLNYSLNLRENINSPFVSIDIAEVSKNKFKCIEYQATHFGPYTQLNAKYFYEKKDKWEKVVKDNNLEQDYCYSIYEFMKAK</sequence>
<keyword evidence="2" id="KW-1185">Reference proteome</keyword>
<comment type="caution">
    <text evidence="1">The sequence shown here is derived from an EMBL/GenBank/DDBJ whole genome shotgun (WGS) entry which is preliminary data.</text>
</comment>
<name>A0ABX5GDG0_PHOLE</name>
<evidence type="ECO:0000313" key="2">
    <source>
        <dbReference type="Proteomes" id="UP000241566"/>
    </source>
</evidence>
<evidence type="ECO:0008006" key="3">
    <source>
        <dbReference type="Google" id="ProtNLM"/>
    </source>
</evidence>
<gene>
    <name evidence="1" type="ORF">CTM94_14805</name>
</gene>
<dbReference type="SUPFAM" id="SSF56059">
    <property type="entry name" value="Glutathione synthetase ATP-binding domain-like"/>
    <property type="match status" value="1"/>
</dbReference>
<proteinExistence type="predicted"/>
<dbReference type="Proteomes" id="UP000241566">
    <property type="component" value="Unassembled WGS sequence"/>
</dbReference>
<dbReference type="EMBL" id="PYOI01000023">
    <property type="protein sequence ID" value="PSV79951.1"/>
    <property type="molecule type" value="Genomic_DNA"/>
</dbReference>
<dbReference type="RefSeq" id="WP_107229679.1">
    <property type="nucleotide sequence ID" value="NZ_CP131601.1"/>
</dbReference>